<dbReference type="EMBL" id="CP045227">
    <property type="protein sequence ID" value="QFS51947.1"/>
    <property type="molecule type" value="Genomic_DNA"/>
</dbReference>
<organism evidence="1 2">
    <name type="scientific">Nostoc sphaeroides CCNUC1</name>
    <dbReference type="NCBI Taxonomy" id="2653204"/>
    <lineage>
        <taxon>Bacteria</taxon>
        <taxon>Bacillati</taxon>
        <taxon>Cyanobacteriota</taxon>
        <taxon>Cyanophyceae</taxon>
        <taxon>Nostocales</taxon>
        <taxon>Nostocaceae</taxon>
        <taxon>Nostoc</taxon>
    </lineage>
</organism>
<accession>A0A5P8WGI3</accession>
<sequence length="44" mass="5019">MNLFKFFRMYWNDTNLWHTAIAPTVGVFYGGSSPPVLYTPGAFC</sequence>
<evidence type="ECO:0000313" key="2">
    <source>
        <dbReference type="Proteomes" id="UP000326678"/>
    </source>
</evidence>
<protein>
    <submittedName>
        <fullName evidence="1">Uncharacterized protein</fullName>
    </submittedName>
</protein>
<dbReference type="KEGG" id="nsh:GXM_09441"/>
<proteinExistence type="predicted"/>
<gene>
    <name evidence="1" type="ORF">GXM_09441</name>
</gene>
<keyword evidence="2" id="KW-1185">Reference proteome</keyword>
<name>A0A5P8WGI3_9NOSO</name>
<evidence type="ECO:0000313" key="1">
    <source>
        <dbReference type="EMBL" id="QFS51947.1"/>
    </source>
</evidence>
<dbReference type="Proteomes" id="UP000326678">
    <property type="component" value="Chromosome Gxm2"/>
</dbReference>
<reference evidence="1 2" key="1">
    <citation type="submission" date="2019-10" db="EMBL/GenBank/DDBJ databases">
        <title>Genomic and transcriptomic insights into the perfect genentic adaptation of a filamentous nitrogen-fixing cyanobacterium to rice fields.</title>
        <authorList>
            <person name="Chen Z."/>
        </authorList>
    </citation>
    <scope>NUCLEOTIDE SEQUENCE [LARGE SCALE GENOMIC DNA]</scope>
    <source>
        <strain evidence="1">CCNUC1</strain>
    </source>
</reference>
<dbReference type="AlphaFoldDB" id="A0A5P8WGI3"/>
<dbReference type="RefSeq" id="WP_267313717.1">
    <property type="nucleotide sequence ID" value="NZ_CP045227.1"/>
</dbReference>